<organism evidence="1 2">
    <name type="scientific">Austropuccinia psidii MF-1</name>
    <dbReference type="NCBI Taxonomy" id="1389203"/>
    <lineage>
        <taxon>Eukaryota</taxon>
        <taxon>Fungi</taxon>
        <taxon>Dikarya</taxon>
        <taxon>Basidiomycota</taxon>
        <taxon>Pucciniomycotina</taxon>
        <taxon>Pucciniomycetes</taxon>
        <taxon>Pucciniales</taxon>
        <taxon>Sphaerophragmiaceae</taxon>
        <taxon>Austropuccinia</taxon>
    </lineage>
</organism>
<protein>
    <submittedName>
        <fullName evidence="1">Uncharacterized protein</fullName>
    </submittedName>
</protein>
<keyword evidence="2" id="KW-1185">Reference proteome</keyword>
<gene>
    <name evidence="1" type="ORF">O181_058460</name>
</gene>
<dbReference type="AlphaFoldDB" id="A0A9Q3E9Q8"/>
<name>A0A9Q3E9Q8_9BASI</name>
<dbReference type="EMBL" id="AVOT02026846">
    <property type="protein sequence ID" value="MBW0518745.1"/>
    <property type="molecule type" value="Genomic_DNA"/>
</dbReference>
<sequence>MVTISNVLNPLVEDLLELNEGVKLATLNYTAGQRVIVKVVELIGEIVANYKAAGFMSHSAHHFCSWCEVKHNKRTKLQLGSPCKGMTVLEQSRKWKTANSISIQQRVAKQKGIRWSALNWPPYWDPVVNVSLGVMHNWYEGILHHHFRYRWGLDSTHLQR</sequence>
<reference evidence="1" key="1">
    <citation type="submission" date="2021-03" db="EMBL/GenBank/DDBJ databases">
        <title>Draft genome sequence of rust myrtle Austropuccinia psidii MF-1, a brazilian biotype.</title>
        <authorList>
            <person name="Quecine M.C."/>
            <person name="Pachon D.M.R."/>
            <person name="Bonatelli M.L."/>
            <person name="Correr F.H."/>
            <person name="Franceschini L.M."/>
            <person name="Leite T.F."/>
            <person name="Margarido G.R.A."/>
            <person name="Almeida C.A."/>
            <person name="Ferrarezi J.A."/>
            <person name="Labate C.A."/>
        </authorList>
    </citation>
    <scope>NUCLEOTIDE SEQUENCE</scope>
    <source>
        <strain evidence="1">MF-1</strain>
    </source>
</reference>
<proteinExistence type="predicted"/>
<comment type="caution">
    <text evidence="1">The sequence shown here is derived from an EMBL/GenBank/DDBJ whole genome shotgun (WGS) entry which is preliminary data.</text>
</comment>
<evidence type="ECO:0000313" key="1">
    <source>
        <dbReference type="EMBL" id="MBW0518745.1"/>
    </source>
</evidence>
<evidence type="ECO:0000313" key="2">
    <source>
        <dbReference type="Proteomes" id="UP000765509"/>
    </source>
</evidence>
<accession>A0A9Q3E9Q8</accession>
<dbReference type="OrthoDB" id="3039677at2759"/>
<dbReference type="Proteomes" id="UP000765509">
    <property type="component" value="Unassembled WGS sequence"/>
</dbReference>